<evidence type="ECO:0000259" key="1">
    <source>
        <dbReference type="Pfam" id="PF00144"/>
    </source>
</evidence>
<dbReference type="InterPro" id="IPR050491">
    <property type="entry name" value="AmpC-like"/>
</dbReference>
<dbReference type="InterPro" id="IPR001466">
    <property type="entry name" value="Beta-lactam-related"/>
</dbReference>
<protein>
    <submittedName>
        <fullName evidence="2">Beta-lactamase family protein</fullName>
    </submittedName>
</protein>
<gene>
    <name evidence="2" type="ORF">IPO85_14080</name>
</gene>
<dbReference type="PANTHER" id="PTHR46825">
    <property type="entry name" value="D-ALANYL-D-ALANINE-CARBOXYPEPTIDASE/ENDOPEPTIDASE AMPH"/>
    <property type="match status" value="1"/>
</dbReference>
<reference evidence="2 3" key="1">
    <citation type="submission" date="2020-10" db="EMBL/GenBank/DDBJ databases">
        <title>Connecting structure to function with the recovery of over 1000 high-quality activated sludge metagenome-assembled genomes encoding full-length rRNA genes using long-read sequencing.</title>
        <authorList>
            <person name="Singleton C.M."/>
            <person name="Petriglieri F."/>
            <person name="Kristensen J.M."/>
            <person name="Kirkegaard R.H."/>
            <person name="Michaelsen T.Y."/>
            <person name="Andersen M.H."/>
            <person name="Karst S.M."/>
            <person name="Dueholm M.S."/>
            <person name="Nielsen P.H."/>
            <person name="Albertsen M."/>
        </authorList>
    </citation>
    <scope>NUCLEOTIDE SEQUENCE [LARGE SCALE GENOMIC DNA]</scope>
    <source>
        <strain evidence="2">Ribe_18-Q3-R11-54_BAT3C.373</strain>
    </source>
</reference>
<dbReference type="InterPro" id="IPR012338">
    <property type="entry name" value="Beta-lactam/transpept-like"/>
</dbReference>
<accession>A0A9D7SBY9</accession>
<dbReference type="Proteomes" id="UP000808349">
    <property type="component" value="Unassembled WGS sequence"/>
</dbReference>
<evidence type="ECO:0000313" key="3">
    <source>
        <dbReference type="Proteomes" id="UP000808349"/>
    </source>
</evidence>
<evidence type="ECO:0000313" key="2">
    <source>
        <dbReference type="EMBL" id="MBK9718611.1"/>
    </source>
</evidence>
<organism evidence="2 3">
    <name type="scientific">Candidatus Defluviibacterium haderslevense</name>
    <dbReference type="NCBI Taxonomy" id="2981993"/>
    <lineage>
        <taxon>Bacteria</taxon>
        <taxon>Pseudomonadati</taxon>
        <taxon>Bacteroidota</taxon>
        <taxon>Saprospiria</taxon>
        <taxon>Saprospirales</taxon>
        <taxon>Saprospiraceae</taxon>
        <taxon>Candidatus Defluviibacterium</taxon>
    </lineage>
</organism>
<name>A0A9D7SBY9_9BACT</name>
<sequence>MNYKHSKKIFLFVSIWMVLNYLYAQTSYTSETLDKIKEVENHITGRLLLNDERPSTILERMKKYKVKGMSIAVIHDYKIAWAKAYGWADEAEKKPMTTETLFEPGSISKSLNAVGILKLAQEKKIDLNTDINTYLTSWKFPYDSLSRGKKITLAQILSHNAGLTVHGFPGHDINGPIPTVLEVLDGIKPSFTPAVRSAYEPGLQFEYSGGGTTISQVLLTDVTKQNYDEWMYDHILKPIGMETSFYSQPPPKEKQHFCASAYSGDGTPISNKFHVYPEQAAAGLWMTPSDLCQYIIDMQLAYQGKPSKVLSPEMVKLHLTPYNDGPTSLGSFIVDNNGEKYFEHGARNDGFCGDFYGSLEGGNGVVIFLNSDDGTIISEVINSVAKAYQWKNFYHEPLRKKSIKVADKVLKSYEGLYLYDQTWSAIGKKDNKYHFYTNGRYVNMYFSTPTCFFNEEFPAVKTFIKDSKGNIIGYARNVDGKEFPNAIRITNPDTLRLENNVITEIGWYMLEQKNTKRLYRFQVEV</sequence>
<dbReference type="PANTHER" id="PTHR46825:SF12">
    <property type="entry name" value="PENICILLIN-BINDING PROTEIN 4"/>
    <property type="match status" value="1"/>
</dbReference>
<dbReference type="SUPFAM" id="SSF56601">
    <property type="entry name" value="beta-lactamase/transpeptidase-like"/>
    <property type="match status" value="1"/>
</dbReference>
<dbReference type="Pfam" id="PF00144">
    <property type="entry name" value="Beta-lactamase"/>
    <property type="match status" value="1"/>
</dbReference>
<feature type="domain" description="Beta-lactamase-related" evidence="1">
    <location>
        <begin position="57"/>
        <end position="373"/>
    </location>
</feature>
<proteinExistence type="predicted"/>
<comment type="caution">
    <text evidence="2">The sequence shown here is derived from an EMBL/GenBank/DDBJ whole genome shotgun (WGS) entry which is preliminary data.</text>
</comment>
<dbReference type="EMBL" id="JADKFW010000011">
    <property type="protein sequence ID" value="MBK9718611.1"/>
    <property type="molecule type" value="Genomic_DNA"/>
</dbReference>
<dbReference type="Gene3D" id="3.40.710.10">
    <property type="entry name" value="DD-peptidase/beta-lactamase superfamily"/>
    <property type="match status" value="1"/>
</dbReference>
<dbReference type="AlphaFoldDB" id="A0A9D7SBY9"/>